<gene>
    <name evidence="1" type="ORF">Cba03nite_29620</name>
</gene>
<sequence>MAEHLVTVGEVHTGLLRTSTALAATDTEALLDLVQGRQVRRSERPIAHAQSPDRHIGVDCPLANSGARVRGVGTVCTRATITGGHVAQASAYARVVRGTAGRRLPWSHYLATPGTIETIGKVDAGRITDAVLTGEPGDALNLDAIGNRTLDQVQHDHRLDHRPAFRTARTRLRWAAGPAGTPVAVSLRVDDPTTRTLRLRHTAADDRAVVEFCEDLALHDWLLTTLLAMVESRPAGSARAETVARVRPAIDFLLHLWMPAARTDPAFEELWRDLEHRPGFSRQWRVNVDRIRDQLALDTIERLGR</sequence>
<protein>
    <submittedName>
        <fullName evidence="1">Uncharacterized protein</fullName>
    </submittedName>
</protein>
<dbReference type="EMBL" id="BONF01000015">
    <property type="protein sequence ID" value="GIF81613.1"/>
    <property type="molecule type" value="Genomic_DNA"/>
</dbReference>
<evidence type="ECO:0000313" key="1">
    <source>
        <dbReference type="EMBL" id="GIF81613.1"/>
    </source>
</evidence>
<dbReference type="AlphaFoldDB" id="A0A8J3NJ59"/>
<organism evidence="1 2">
    <name type="scientific">Catellatospora bangladeshensis</name>
    <dbReference type="NCBI Taxonomy" id="310355"/>
    <lineage>
        <taxon>Bacteria</taxon>
        <taxon>Bacillati</taxon>
        <taxon>Actinomycetota</taxon>
        <taxon>Actinomycetes</taxon>
        <taxon>Micromonosporales</taxon>
        <taxon>Micromonosporaceae</taxon>
        <taxon>Catellatospora</taxon>
    </lineage>
</organism>
<reference evidence="1 2" key="1">
    <citation type="submission" date="2021-01" db="EMBL/GenBank/DDBJ databases">
        <title>Whole genome shotgun sequence of Catellatospora bangladeshensis NBRC 107357.</title>
        <authorList>
            <person name="Komaki H."/>
            <person name="Tamura T."/>
        </authorList>
    </citation>
    <scope>NUCLEOTIDE SEQUENCE [LARGE SCALE GENOMIC DNA]</scope>
    <source>
        <strain evidence="1 2">NBRC 107357</strain>
    </source>
</reference>
<accession>A0A8J3NJ59</accession>
<name>A0A8J3NJ59_9ACTN</name>
<dbReference type="RefSeq" id="WP_203746142.1">
    <property type="nucleotide sequence ID" value="NZ_BONF01000015.1"/>
</dbReference>
<dbReference type="InterPro" id="IPR049749">
    <property type="entry name" value="SCO2521-like"/>
</dbReference>
<comment type="caution">
    <text evidence="1">The sequence shown here is derived from an EMBL/GenBank/DDBJ whole genome shotgun (WGS) entry which is preliminary data.</text>
</comment>
<dbReference type="NCBIfam" id="NF040565">
    <property type="entry name" value="SCO2521_fam"/>
    <property type="match status" value="1"/>
</dbReference>
<dbReference type="Proteomes" id="UP000601223">
    <property type="component" value="Unassembled WGS sequence"/>
</dbReference>
<keyword evidence="2" id="KW-1185">Reference proteome</keyword>
<proteinExistence type="predicted"/>
<evidence type="ECO:0000313" key="2">
    <source>
        <dbReference type="Proteomes" id="UP000601223"/>
    </source>
</evidence>